<reference evidence="2" key="1">
    <citation type="submission" date="2015-09" db="EMBL/GenBank/DDBJ databases">
        <authorList>
            <consortium name="Pathogen Informatics"/>
        </authorList>
    </citation>
    <scope>NUCLEOTIDE SEQUENCE [LARGE SCALE GENOMIC DNA]</scope>
    <source>
        <strain evidence="2">Lake Konstanz</strain>
    </source>
</reference>
<accession>A0A0S4J4B4</accession>
<dbReference type="AlphaFoldDB" id="A0A0S4J4B4"/>
<dbReference type="Proteomes" id="UP000051952">
    <property type="component" value="Unassembled WGS sequence"/>
</dbReference>
<keyword evidence="2" id="KW-1185">Reference proteome</keyword>
<dbReference type="VEuPathDB" id="TriTrypDB:BSAL_85725"/>
<gene>
    <name evidence="1" type="ORF">BSAL_85725</name>
</gene>
<organism evidence="1 2">
    <name type="scientific">Bodo saltans</name>
    <name type="common">Flagellated protozoan</name>
    <dbReference type="NCBI Taxonomy" id="75058"/>
    <lineage>
        <taxon>Eukaryota</taxon>
        <taxon>Discoba</taxon>
        <taxon>Euglenozoa</taxon>
        <taxon>Kinetoplastea</taxon>
        <taxon>Metakinetoplastina</taxon>
        <taxon>Eubodonida</taxon>
        <taxon>Bodonidae</taxon>
        <taxon>Bodo</taxon>
    </lineage>
</organism>
<proteinExistence type="predicted"/>
<name>A0A0S4J4B4_BODSA</name>
<evidence type="ECO:0000313" key="1">
    <source>
        <dbReference type="EMBL" id="CUG78364.1"/>
    </source>
</evidence>
<evidence type="ECO:0000313" key="2">
    <source>
        <dbReference type="Proteomes" id="UP000051952"/>
    </source>
</evidence>
<dbReference type="EMBL" id="CYKH01001022">
    <property type="protein sequence ID" value="CUG78364.1"/>
    <property type="molecule type" value="Genomic_DNA"/>
</dbReference>
<protein>
    <submittedName>
        <fullName evidence="1">GP46-like surface antigen, putative</fullName>
    </submittedName>
</protein>
<sequence>MHCIRLLMSDHNQLSGTLPASWSSIAFKSDGMIILDYNVFEGSCRVLGVR</sequence>